<dbReference type="Pfam" id="PF00662">
    <property type="entry name" value="Proton_antipo_N"/>
    <property type="match status" value="1"/>
</dbReference>
<feature type="transmembrane region" description="Helical" evidence="11">
    <location>
        <begin position="792"/>
        <end position="810"/>
    </location>
</feature>
<dbReference type="PANTHER" id="PTHR43373:SF1">
    <property type="entry name" value="NA(+)_H(+) ANTIPORTER SUBUNIT A"/>
    <property type="match status" value="1"/>
</dbReference>
<sequence>MTLMVIIAAPLLGALLATPAQRVAERAPSVLAAGAGIVTLTAALMSLPGIAADLVPQVGLSWLPALGLDLALRLDGLALLMVLLVAGIGLLVSLYARYYLPAKAPRGRFFTLMLLFQAAMLGLVMADNLLLLLIFWELTSLLSFLLIGFDPTSAEARRGARTALLVTASGGLALLAGFLLLGSVVGSLSLTEVLGAGEQVRADPLLLPILVLILLGVATKSAQVPFHFWLPAAMAAPTPVSAYLHSATMVKAGVFLLARLFPVFAESTPWFPLVGGLGLTTFVFGAYAALFQQDLKGLLAYSTISHLGLITFLFGLGTPFGAVAGLFHLVNHAVFKASLFMAAGIIDHETGSRDLRRLRGLYAYLPITGGLAMIAAAAMAGVPLLNGFLSKEMFFSETLHSVRMAEWPLLLKAVLPVAAILGGVLSVAYSLRFIHGTFFNGPYPANDPALQYPPHEPPDWMRLPVEVLAALCVVIGVLPQQTIEPILQLGVVGMLGTLPDFHLRIWHGLSPAFLMSGLALAGGVLIYARRRPLFIAQERRFPHWSAETLFQQLSARLLVLGRRLQPWLQPSSLQRSTVWLLAAAVGLGGLGWLAAQPLTGSALALGPNAATPNAATPTAATPFTAIPTAATPASGSPEVAMLAMPIDIVSIAAAVMLVAATFTLLRQRAQRVMAVVLTGVIGLIVSLAFVHFSAPDLALTQLAVELVTTLLLVLVLAVLPRGDSQPVARWRRRRDLFIAALVGAGSAALTASMLQHQTPGSGEWYLRLAEPAAGAANAVNAILVDFRAFDTLGEITVLTIAAVTVSVLLTDLQLRPLQRMSGHGRESVHPLLFAMVSQPVLPAALMLAAFLLLRGHQAPGGGFVAGLVIGTALILQESANGRAWSERQLQLRTQPLIGAGLLLAMATGLGALLFGRPFLTTAHWHGSLPWLGELALTSTLLFDIGVMMIVSGMLLLVLDGLGRVGASGTSGTKGASSASGTSCTSGAKSASSESSANSANSQGASGQDARAQQQVGASDLGDAEQTRGRNG</sequence>
<keyword evidence="6 11" id="KW-1133">Transmembrane helix</keyword>
<dbReference type="PRINTS" id="PR01434">
    <property type="entry name" value="NADHDHGNASE5"/>
</dbReference>
<reference evidence="17 18" key="1">
    <citation type="journal article" date="2020" name="Microorganisms">
        <title>Osmotic Adaptation and Compatible Solute Biosynthesis of Phototrophic Bacteria as Revealed from Genome Analyses.</title>
        <authorList>
            <person name="Imhoff J.F."/>
            <person name="Rahn T."/>
            <person name="Kunzel S."/>
            <person name="Keller A."/>
            <person name="Neulinger S.C."/>
        </authorList>
    </citation>
    <scope>NUCLEOTIDE SEQUENCE [LARGE SCALE GENOMIC DNA]</scope>
    <source>
        <strain evidence="17 18">DSM 25653</strain>
    </source>
</reference>
<feature type="transmembrane region" description="Helical" evidence="11">
    <location>
        <begin position="672"/>
        <end position="692"/>
    </location>
</feature>
<dbReference type="InterPro" id="IPR001750">
    <property type="entry name" value="ND/Mrp_TM"/>
</dbReference>
<feature type="domain" description="NADH-Ubiquinone oxidoreductase (complex I) chain 5 N-terminal" evidence="13">
    <location>
        <begin position="66"/>
        <end position="110"/>
    </location>
</feature>
<feature type="transmembrane region" description="Helical" evidence="11">
    <location>
        <begin position="130"/>
        <end position="150"/>
    </location>
</feature>
<dbReference type="GO" id="GO:0006811">
    <property type="term" value="P:monoatomic ion transport"/>
    <property type="evidence" value="ECO:0007669"/>
    <property type="project" value="UniProtKB-KW"/>
</dbReference>
<feature type="transmembrane region" description="Helical" evidence="11">
    <location>
        <begin position="78"/>
        <end position="100"/>
    </location>
</feature>
<feature type="domain" description="MrpA C-terminal/MbhD" evidence="15">
    <location>
        <begin position="655"/>
        <end position="721"/>
    </location>
</feature>
<keyword evidence="18" id="KW-1185">Reference proteome</keyword>
<feature type="compositionally biased region" description="Low complexity" evidence="10">
    <location>
        <begin position="968"/>
        <end position="1006"/>
    </location>
</feature>
<evidence type="ECO:0000256" key="6">
    <source>
        <dbReference type="ARBA" id="ARBA00022989"/>
    </source>
</evidence>
<feature type="transmembrane region" description="Helical" evidence="11">
    <location>
        <begin position="698"/>
        <end position="720"/>
    </location>
</feature>
<feature type="transmembrane region" description="Helical" evidence="11">
    <location>
        <begin position="736"/>
        <end position="754"/>
    </location>
</feature>
<dbReference type="InterPro" id="IPR001516">
    <property type="entry name" value="Proton_antipo_N"/>
</dbReference>
<feature type="transmembrane region" description="Helical" evidence="11">
    <location>
        <begin position="858"/>
        <end position="875"/>
    </location>
</feature>
<dbReference type="Pfam" id="PF04039">
    <property type="entry name" value="MnhB"/>
    <property type="match status" value="1"/>
</dbReference>
<feature type="transmembrane region" description="Helical" evidence="11">
    <location>
        <begin position="270"/>
        <end position="291"/>
    </location>
</feature>
<evidence type="ECO:0000256" key="5">
    <source>
        <dbReference type="ARBA" id="ARBA00022692"/>
    </source>
</evidence>
<comment type="subcellular location">
    <subcellularLocation>
        <location evidence="1">Cell membrane</location>
        <topology evidence="1">Multi-pass membrane protein</topology>
    </subcellularLocation>
    <subcellularLocation>
        <location evidence="9">Membrane</location>
        <topology evidence="9">Multi-pass membrane protein</topology>
    </subcellularLocation>
</comment>
<feature type="transmembrane region" description="Helical" evidence="11">
    <location>
        <begin position="30"/>
        <end position="47"/>
    </location>
</feature>
<dbReference type="PANTHER" id="PTHR43373">
    <property type="entry name" value="NA(+)/H(+) ANTIPORTER SUBUNIT"/>
    <property type="match status" value="1"/>
</dbReference>
<evidence type="ECO:0000256" key="7">
    <source>
        <dbReference type="ARBA" id="ARBA00023065"/>
    </source>
</evidence>
<evidence type="ECO:0000256" key="10">
    <source>
        <dbReference type="SAM" id="MobiDB-lite"/>
    </source>
</evidence>
<feature type="transmembrane region" description="Helical" evidence="11">
    <location>
        <begin position="578"/>
        <end position="595"/>
    </location>
</feature>
<evidence type="ECO:0000256" key="1">
    <source>
        <dbReference type="ARBA" id="ARBA00004651"/>
    </source>
</evidence>
<dbReference type="Pfam" id="PF00361">
    <property type="entry name" value="Proton_antipo_M"/>
    <property type="match status" value="1"/>
</dbReference>
<organism evidence="17 18">
    <name type="scientific">Lamprobacter modestohalophilus</name>
    <dbReference type="NCBI Taxonomy" id="1064514"/>
    <lineage>
        <taxon>Bacteria</taxon>
        <taxon>Pseudomonadati</taxon>
        <taxon>Pseudomonadota</taxon>
        <taxon>Gammaproteobacteria</taxon>
        <taxon>Chromatiales</taxon>
        <taxon>Chromatiaceae</taxon>
        <taxon>Lamprobacter</taxon>
    </lineage>
</organism>
<feature type="transmembrane region" description="Helical" evidence="11">
    <location>
        <begin position="107"/>
        <end position="124"/>
    </location>
</feature>
<evidence type="ECO:0000259" key="16">
    <source>
        <dbReference type="Pfam" id="PF20501"/>
    </source>
</evidence>
<comment type="caution">
    <text evidence="17">The sequence shown here is derived from an EMBL/GenBank/DDBJ whole genome shotgun (WGS) entry which is preliminary data.</text>
</comment>
<protein>
    <submittedName>
        <fullName evidence="17">Cation:proton antiporter</fullName>
    </submittedName>
</protein>
<proteinExistence type="predicted"/>
<dbReference type="InterPro" id="IPR025383">
    <property type="entry name" value="MrpA_C/MbhD"/>
</dbReference>
<dbReference type="RefSeq" id="WP_200248275.1">
    <property type="nucleotide sequence ID" value="NZ_NRRY01000049.1"/>
</dbReference>
<evidence type="ECO:0000313" key="18">
    <source>
        <dbReference type="Proteomes" id="UP001138768"/>
    </source>
</evidence>
<feature type="transmembrane region" description="Helical" evidence="11">
    <location>
        <begin position="642"/>
        <end position="665"/>
    </location>
</feature>
<evidence type="ECO:0000256" key="8">
    <source>
        <dbReference type="ARBA" id="ARBA00023136"/>
    </source>
</evidence>
<feature type="transmembrane region" description="Helical" evidence="11">
    <location>
        <begin position="409"/>
        <end position="431"/>
    </location>
</feature>
<dbReference type="AlphaFoldDB" id="A0A9X0WCT7"/>
<keyword evidence="2" id="KW-0813">Transport</keyword>
<name>A0A9X0WCT7_9GAMM</name>
<feature type="domain" description="Na+/H+ antiporter MnhB subunit-related protein" evidence="14">
    <location>
        <begin position="833"/>
        <end position="955"/>
    </location>
</feature>
<keyword evidence="5 9" id="KW-0812">Transmembrane</keyword>
<dbReference type="InterPro" id="IPR046806">
    <property type="entry name" value="MrpA_C/MbhE"/>
</dbReference>
<dbReference type="InterPro" id="IPR050616">
    <property type="entry name" value="CPA3_Na-H_Antiporter_A"/>
</dbReference>
<feature type="domain" description="NADH:quinone oxidoreductase/Mrp antiporter transmembrane" evidence="12">
    <location>
        <begin position="126"/>
        <end position="399"/>
    </location>
</feature>
<dbReference type="Pfam" id="PF20501">
    <property type="entry name" value="MbhE"/>
    <property type="match status" value="1"/>
</dbReference>
<dbReference type="Proteomes" id="UP001138768">
    <property type="component" value="Unassembled WGS sequence"/>
</dbReference>
<evidence type="ECO:0000256" key="2">
    <source>
        <dbReference type="ARBA" id="ARBA00022448"/>
    </source>
</evidence>
<evidence type="ECO:0000259" key="14">
    <source>
        <dbReference type="Pfam" id="PF04039"/>
    </source>
</evidence>
<accession>A0A9X0WCT7</accession>
<keyword evidence="3" id="KW-0050">Antiport</keyword>
<evidence type="ECO:0000259" key="13">
    <source>
        <dbReference type="Pfam" id="PF00662"/>
    </source>
</evidence>
<feature type="region of interest" description="Disordered" evidence="10">
    <location>
        <begin position="968"/>
        <end position="1031"/>
    </location>
</feature>
<feature type="transmembrane region" description="Helical" evidence="11">
    <location>
        <begin position="162"/>
        <end position="185"/>
    </location>
</feature>
<dbReference type="EMBL" id="NRRY01000049">
    <property type="protein sequence ID" value="MBK1620810.1"/>
    <property type="molecule type" value="Genomic_DNA"/>
</dbReference>
<evidence type="ECO:0000256" key="4">
    <source>
        <dbReference type="ARBA" id="ARBA00022475"/>
    </source>
</evidence>
<evidence type="ECO:0000256" key="9">
    <source>
        <dbReference type="RuleBase" id="RU000320"/>
    </source>
</evidence>
<feature type="transmembrane region" description="Helical" evidence="11">
    <location>
        <begin position="831"/>
        <end position="852"/>
    </location>
</feature>
<dbReference type="Pfam" id="PF13244">
    <property type="entry name" value="MbhD"/>
    <property type="match status" value="1"/>
</dbReference>
<gene>
    <name evidence="17" type="ORF">CKO42_20730</name>
</gene>
<evidence type="ECO:0000259" key="15">
    <source>
        <dbReference type="Pfam" id="PF13244"/>
    </source>
</evidence>
<evidence type="ECO:0000259" key="12">
    <source>
        <dbReference type="Pfam" id="PF00361"/>
    </source>
</evidence>
<feature type="transmembrane region" description="Helical" evidence="11">
    <location>
        <begin position="934"/>
        <end position="958"/>
    </location>
</feature>
<keyword evidence="4" id="KW-1003">Cell membrane</keyword>
<feature type="transmembrane region" description="Helical" evidence="11">
    <location>
        <begin position="503"/>
        <end position="528"/>
    </location>
</feature>
<feature type="transmembrane region" description="Helical" evidence="11">
    <location>
        <begin position="367"/>
        <end position="389"/>
    </location>
</feature>
<keyword evidence="8 11" id="KW-0472">Membrane</keyword>
<evidence type="ECO:0000313" key="17">
    <source>
        <dbReference type="EMBL" id="MBK1620810.1"/>
    </source>
</evidence>
<feature type="transmembrane region" description="Helical" evidence="11">
    <location>
        <begin position="896"/>
        <end position="914"/>
    </location>
</feature>
<feature type="transmembrane region" description="Helical" evidence="11">
    <location>
        <begin position="298"/>
        <end position="316"/>
    </location>
</feature>
<dbReference type="InterPro" id="IPR007182">
    <property type="entry name" value="MnhB"/>
</dbReference>
<keyword evidence="7" id="KW-0406">Ion transport</keyword>
<feature type="transmembrane region" description="Helical" evidence="11">
    <location>
        <begin position="205"/>
        <end position="230"/>
    </location>
</feature>
<dbReference type="GO" id="GO:0015297">
    <property type="term" value="F:antiporter activity"/>
    <property type="evidence" value="ECO:0007669"/>
    <property type="project" value="UniProtKB-KW"/>
</dbReference>
<feature type="domain" description="MrpA C-terminal/MbhE" evidence="16">
    <location>
        <begin position="730"/>
        <end position="810"/>
    </location>
</feature>
<dbReference type="GO" id="GO:0005886">
    <property type="term" value="C:plasma membrane"/>
    <property type="evidence" value="ECO:0007669"/>
    <property type="project" value="UniProtKB-SubCell"/>
</dbReference>
<evidence type="ECO:0000256" key="11">
    <source>
        <dbReference type="SAM" id="Phobius"/>
    </source>
</evidence>
<evidence type="ECO:0000256" key="3">
    <source>
        <dbReference type="ARBA" id="ARBA00022449"/>
    </source>
</evidence>